<protein>
    <submittedName>
        <fullName evidence="2">Uncharacterized protein</fullName>
    </submittedName>
</protein>
<evidence type="ECO:0000313" key="3">
    <source>
        <dbReference type="Proteomes" id="UP000826661"/>
    </source>
</evidence>
<dbReference type="AlphaFoldDB" id="A0A8G0L5F5"/>
<evidence type="ECO:0000313" key="2">
    <source>
        <dbReference type="EMBL" id="QYS93320.1"/>
    </source>
</evidence>
<dbReference type="EMBL" id="CP075864">
    <property type="protein sequence ID" value="QYS93320.1"/>
    <property type="molecule type" value="Genomic_DNA"/>
</dbReference>
<gene>
    <name evidence="2" type="ORF">H0G86_000699</name>
</gene>
<feature type="compositionally biased region" description="Basic and acidic residues" evidence="1">
    <location>
        <begin position="1"/>
        <end position="19"/>
    </location>
</feature>
<organism evidence="2 3">
    <name type="scientific">Trichoderma simmonsii</name>
    <dbReference type="NCBI Taxonomy" id="1491479"/>
    <lineage>
        <taxon>Eukaryota</taxon>
        <taxon>Fungi</taxon>
        <taxon>Dikarya</taxon>
        <taxon>Ascomycota</taxon>
        <taxon>Pezizomycotina</taxon>
        <taxon>Sordariomycetes</taxon>
        <taxon>Hypocreomycetidae</taxon>
        <taxon>Hypocreales</taxon>
        <taxon>Hypocreaceae</taxon>
        <taxon>Trichoderma</taxon>
    </lineage>
</organism>
<evidence type="ECO:0000256" key="1">
    <source>
        <dbReference type="SAM" id="MobiDB-lite"/>
    </source>
</evidence>
<proteinExistence type="predicted"/>
<name>A0A8G0L5F5_9HYPO</name>
<accession>A0A8G0L5F5</accession>
<reference evidence="2 3" key="1">
    <citation type="journal article" date="2021" name="BMC Genomics">
        <title>Telomere-to-telomere genome assembly of asparaginase-producing Trichoderma simmonsii.</title>
        <authorList>
            <person name="Chung D."/>
            <person name="Kwon Y.M."/>
            <person name="Yang Y."/>
        </authorList>
    </citation>
    <scope>NUCLEOTIDE SEQUENCE [LARGE SCALE GENOMIC DNA]</scope>
    <source>
        <strain evidence="2 3">GH-Sj1</strain>
    </source>
</reference>
<sequence length="103" mass="11451">MHTQEKRQREPGFRNRDNSARGANLSVNCSSSHLKPLYGVHMASMPPAAHMISLFISFLSRLVSLISFGAHQKRDFKPPNASFPKTGSLDAWSHLGDCKGAWE</sequence>
<feature type="region of interest" description="Disordered" evidence="1">
    <location>
        <begin position="1"/>
        <end position="24"/>
    </location>
</feature>
<keyword evidence="3" id="KW-1185">Reference proteome</keyword>
<dbReference type="Proteomes" id="UP000826661">
    <property type="component" value="Chromosome I"/>
</dbReference>